<name>A0ABV8JBT4_9BACL</name>
<sequence length="187" mass="21592">MMGYVLLAGFLFAAFIGRFLWSRVSRFRGTVFEPDRRRSAIILGAALHGEKPSSALRERLNQALHLYANGWIDRFICSGGANHRHVSEAEVMKRVLIEHGVPEEAILLEDQSSNTRENLLKTRKILQEQEIGEVYLITHDYHMYRAMRSAEKADIAVKPAPFATERLQMPYHYIRECLALLKFYLSR</sequence>
<dbReference type="RefSeq" id="WP_380703114.1">
    <property type="nucleotide sequence ID" value="NZ_JBHSAP010000007.1"/>
</dbReference>
<proteinExistence type="predicted"/>
<dbReference type="Gene3D" id="3.40.50.620">
    <property type="entry name" value="HUPs"/>
    <property type="match status" value="1"/>
</dbReference>
<accession>A0ABV8JBT4</accession>
<evidence type="ECO:0000313" key="3">
    <source>
        <dbReference type="Proteomes" id="UP001595843"/>
    </source>
</evidence>
<dbReference type="InterPro" id="IPR003848">
    <property type="entry name" value="DUF218"/>
</dbReference>
<comment type="caution">
    <text evidence="2">The sequence shown here is derived from an EMBL/GenBank/DDBJ whole genome shotgun (WGS) entry which is preliminary data.</text>
</comment>
<reference evidence="3" key="1">
    <citation type="journal article" date="2019" name="Int. J. Syst. Evol. Microbiol.">
        <title>The Global Catalogue of Microorganisms (GCM) 10K type strain sequencing project: providing services to taxonomists for standard genome sequencing and annotation.</title>
        <authorList>
            <consortium name="The Broad Institute Genomics Platform"/>
            <consortium name="The Broad Institute Genome Sequencing Center for Infectious Disease"/>
            <person name="Wu L."/>
            <person name="Ma J."/>
        </authorList>
    </citation>
    <scope>NUCLEOTIDE SEQUENCE [LARGE SCALE GENOMIC DNA]</scope>
    <source>
        <strain evidence="3">IBRC-M 10813</strain>
    </source>
</reference>
<gene>
    <name evidence="2" type="ORF">ACFOUO_05925</name>
</gene>
<evidence type="ECO:0000259" key="1">
    <source>
        <dbReference type="Pfam" id="PF02698"/>
    </source>
</evidence>
<evidence type="ECO:0000313" key="2">
    <source>
        <dbReference type="EMBL" id="MFC4076348.1"/>
    </source>
</evidence>
<dbReference type="Proteomes" id="UP001595843">
    <property type="component" value="Unassembled WGS sequence"/>
</dbReference>
<keyword evidence="3" id="KW-1185">Reference proteome</keyword>
<protein>
    <submittedName>
        <fullName evidence="2">YdcF family protein</fullName>
    </submittedName>
</protein>
<dbReference type="InterPro" id="IPR051599">
    <property type="entry name" value="Cell_Envelope_Assoc"/>
</dbReference>
<dbReference type="CDD" id="cd06259">
    <property type="entry name" value="YdcF-like"/>
    <property type="match status" value="1"/>
</dbReference>
<dbReference type="InterPro" id="IPR014729">
    <property type="entry name" value="Rossmann-like_a/b/a_fold"/>
</dbReference>
<organism evidence="2 3">
    <name type="scientific">Salinithrix halophila</name>
    <dbReference type="NCBI Taxonomy" id="1485204"/>
    <lineage>
        <taxon>Bacteria</taxon>
        <taxon>Bacillati</taxon>
        <taxon>Bacillota</taxon>
        <taxon>Bacilli</taxon>
        <taxon>Bacillales</taxon>
        <taxon>Thermoactinomycetaceae</taxon>
        <taxon>Salinithrix</taxon>
    </lineage>
</organism>
<feature type="domain" description="DUF218" evidence="1">
    <location>
        <begin position="40"/>
        <end position="178"/>
    </location>
</feature>
<dbReference type="PANTHER" id="PTHR30336:SF4">
    <property type="entry name" value="ENVELOPE BIOGENESIS FACTOR ELYC"/>
    <property type="match status" value="1"/>
</dbReference>
<dbReference type="Pfam" id="PF02698">
    <property type="entry name" value="DUF218"/>
    <property type="match status" value="1"/>
</dbReference>
<dbReference type="EMBL" id="JBHSAP010000007">
    <property type="protein sequence ID" value="MFC4076348.1"/>
    <property type="molecule type" value="Genomic_DNA"/>
</dbReference>
<dbReference type="PANTHER" id="PTHR30336">
    <property type="entry name" value="INNER MEMBRANE PROTEIN, PROBABLE PERMEASE"/>
    <property type="match status" value="1"/>
</dbReference>